<protein>
    <submittedName>
        <fullName evidence="1">Uncharacterized protein</fullName>
    </submittedName>
</protein>
<dbReference type="Proteomes" id="UP000887013">
    <property type="component" value="Unassembled WGS sequence"/>
</dbReference>
<proteinExistence type="predicted"/>
<reference evidence="1" key="1">
    <citation type="submission" date="2020-08" db="EMBL/GenBank/DDBJ databases">
        <title>Multicomponent nature underlies the extraordinary mechanical properties of spider dragline silk.</title>
        <authorList>
            <person name="Kono N."/>
            <person name="Nakamura H."/>
            <person name="Mori M."/>
            <person name="Yoshida Y."/>
            <person name="Ohtoshi R."/>
            <person name="Malay A.D."/>
            <person name="Moran D.A.P."/>
            <person name="Tomita M."/>
            <person name="Numata K."/>
            <person name="Arakawa K."/>
        </authorList>
    </citation>
    <scope>NUCLEOTIDE SEQUENCE</scope>
</reference>
<comment type="caution">
    <text evidence="1">The sequence shown here is derived from an EMBL/GenBank/DDBJ whole genome shotgun (WGS) entry which is preliminary data.</text>
</comment>
<gene>
    <name evidence="1" type="ORF">NPIL_484361</name>
</gene>
<accession>A0A8X6UAN8</accession>
<evidence type="ECO:0000313" key="2">
    <source>
        <dbReference type="Proteomes" id="UP000887013"/>
    </source>
</evidence>
<dbReference type="EMBL" id="BMAW01026082">
    <property type="protein sequence ID" value="GFT95444.1"/>
    <property type="molecule type" value="Genomic_DNA"/>
</dbReference>
<keyword evidence="2" id="KW-1185">Reference proteome</keyword>
<evidence type="ECO:0000313" key="1">
    <source>
        <dbReference type="EMBL" id="GFT95444.1"/>
    </source>
</evidence>
<sequence length="114" mass="13024">MENVEFVTLTGIRTIDFKVSSRRNTTKNYSEFSLYLPLPDPCPFIWVQMSPMDEPCDCAQMCSNGHFVPFRVLPKDPIFNGPEFVAWDLLSSTGIEIVTKEYHVFSLSGMDVYS</sequence>
<dbReference type="AlphaFoldDB" id="A0A8X6UAN8"/>
<name>A0A8X6UAN8_NEPPI</name>
<organism evidence="1 2">
    <name type="scientific">Nephila pilipes</name>
    <name type="common">Giant wood spider</name>
    <name type="synonym">Nephila maculata</name>
    <dbReference type="NCBI Taxonomy" id="299642"/>
    <lineage>
        <taxon>Eukaryota</taxon>
        <taxon>Metazoa</taxon>
        <taxon>Ecdysozoa</taxon>
        <taxon>Arthropoda</taxon>
        <taxon>Chelicerata</taxon>
        <taxon>Arachnida</taxon>
        <taxon>Araneae</taxon>
        <taxon>Araneomorphae</taxon>
        <taxon>Entelegynae</taxon>
        <taxon>Araneoidea</taxon>
        <taxon>Nephilidae</taxon>
        <taxon>Nephila</taxon>
    </lineage>
</organism>